<keyword evidence="2" id="KW-1185">Reference proteome</keyword>
<dbReference type="EMBL" id="BMAU01021384">
    <property type="protein sequence ID" value="GFY28373.1"/>
    <property type="molecule type" value="Genomic_DNA"/>
</dbReference>
<accession>A0A8X6W4X1</accession>
<sequence length="166" mass="19761">MPRERHRTAFDQSTVMRICHSWMQEDTKDRRDRSQPPRCTTARDNRWIMSMAVMERAATSRTIAQQIQSVTHHSMSVCTIRSRVQQSGMSARHPLLRLPLTENHRRLRRKRCNERRAWTMEKNDIVFTNESHFTSATSLRYWSPWSSHAFSACHQPYSNRLMRDST</sequence>
<comment type="caution">
    <text evidence="1">The sequence shown here is derived from an EMBL/GenBank/DDBJ whole genome shotgun (WGS) entry which is preliminary data.</text>
</comment>
<dbReference type="AlphaFoldDB" id="A0A8X6W4X1"/>
<evidence type="ECO:0000313" key="2">
    <source>
        <dbReference type="Proteomes" id="UP000887159"/>
    </source>
</evidence>
<gene>
    <name evidence="1" type="primary">X975_19738</name>
    <name evidence="1" type="ORF">TNCV_1970281</name>
</gene>
<dbReference type="Proteomes" id="UP000887159">
    <property type="component" value="Unassembled WGS sequence"/>
</dbReference>
<name>A0A8X6W4X1_TRICX</name>
<protein>
    <submittedName>
        <fullName evidence="1">Transposable element Tcb1 transposase</fullName>
    </submittedName>
</protein>
<reference evidence="1" key="1">
    <citation type="submission" date="2020-08" db="EMBL/GenBank/DDBJ databases">
        <title>Multicomponent nature underlies the extraordinary mechanical properties of spider dragline silk.</title>
        <authorList>
            <person name="Kono N."/>
            <person name="Nakamura H."/>
            <person name="Mori M."/>
            <person name="Yoshida Y."/>
            <person name="Ohtoshi R."/>
            <person name="Malay A.D."/>
            <person name="Moran D.A.P."/>
            <person name="Tomita M."/>
            <person name="Numata K."/>
            <person name="Arakawa K."/>
        </authorList>
    </citation>
    <scope>NUCLEOTIDE SEQUENCE</scope>
</reference>
<organism evidence="1 2">
    <name type="scientific">Trichonephila clavipes</name>
    <name type="common">Golden silk orbweaver</name>
    <name type="synonym">Nephila clavipes</name>
    <dbReference type="NCBI Taxonomy" id="2585209"/>
    <lineage>
        <taxon>Eukaryota</taxon>
        <taxon>Metazoa</taxon>
        <taxon>Ecdysozoa</taxon>
        <taxon>Arthropoda</taxon>
        <taxon>Chelicerata</taxon>
        <taxon>Arachnida</taxon>
        <taxon>Araneae</taxon>
        <taxon>Araneomorphae</taxon>
        <taxon>Entelegynae</taxon>
        <taxon>Araneoidea</taxon>
        <taxon>Nephilidae</taxon>
        <taxon>Trichonephila</taxon>
    </lineage>
</organism>
<proteinExistence type="predicted"/>
<evidence type="ECO:0000313" key="1">
    <source>
        <dbReference type="EMBL" id="GFY28373.1"/>
    </source>
</evidence>